<evidence type="ECO:0000259" key="1">
    <source>
        <dbReference type="Pfam" id="PF00296"/>
    </source>
</evidence>
<organism evidence="2 3">
    <name type="scientific">Mycobacterium paraterrae</name>
    <dbReference type="NCBI Taxonomy" id="577492"/>
    <lineage>
        <taxon>Bacteria</taxon>
        <taxon>Bacillati</taxon>
        <taxon>Actinomycetota</taxon>
        <taxon>Actinomycetes</taxon>
        <taxon>Mycobacteriales</taxon>
        <taxon>Mycobacteriaceae</taxon>
        <taxon>Mycobacterium</taxon>
    </lineage>
</organism>
<dbReference type="RefSeq" id="WP_240262756.1">
    <property type="nucleotide sequence ID" value="NZ_CP092488.2"/>
</dbReference>
<dbReference type="InterPro" id="IPR051260">
    <property type="entry name" value="Diverse_substr_monoxygenases"/>
</dbReference>
<evidence type="ECO:0000313" key="3">
    <source>
        <dbReference type="Proteomes" id="UP001055336"/>
    </source>
</evidence>
<dbReference type="SUPFAM" id="SSF51679">
    <property type="entry name" value="Bacterial luciferase-like"/>
    <property type="match status" value="1"/>
</dbReference>
<name>A0ABY3VSD8_9MYCO</name>
<keyword evidence="3" id="KW-1185">Reference proteome</keyword>
<dbReference type="InterPro" id="IPR011251">
    <property type="entry name" value="Luciferase-like_dom"/>
</dbReference>
<dbReference type="PANTHER" id="PTHR30011:SF32">
    <property type="entry name" value="CONSERVED PROTEIN"/>
    <property type="match status" value="1"/>
</dbReference>
<proteinExistence type="predicted"/>
<dbReference type="InterPro" id="IPR019921">
    <property type="entry name" value="Lucif-like_OxRdtase_Rv2161c"/>
</dbReference>
<dbReference type="NCBIfam" id="TIGR03619">
    <property type="entry name" value="F420_Rv2161c"/>
    <property type="match status" value="1"/>
</dbReference>
<feature type="domain" description="Luciferase-like" evidence="1">
    <location>
        <begin position="17"/>
        <end position="219"/>
    </location>
</feature>
<dbReference type="Gene3D" id="3.20.20.30">
    <property type="entry name" value="Luciferase-like domain"/>
    <property type="match status" value="1"/>
</dbReference>
<dbReference type="PANTHER" id="PTHR30011">
    <property type="entry name" value="ALKANESULFONATE MONOOXYGENASE-RELATED"/>
    <property type="match status" value="1"/>
</dbReference>
<evidence type="ECO:0000313" key="2">
    <source>
        <dbReference type="EMBL" id="UMB71002.1"/>
    </source>
</evidence>
<dbReference type="Proteomes" id="UP001055336">
    <property type="component" value="Chromosome"/>
</dbReference>
<reference evidence="2" key="1">
    <citation type="submission" date="2022-08" db="EMBL/GenBank/DDBJ databases">
        <title>Whole genome sequencing of non-tuberculosis mycobacteria type-strains.</title>
        <authorList>
            <person name="Igarashi Y."/>
            <person name="Osugi A."/>
            <person name="Mitarai S."/>
        </authorList>
    </citation>
    <scope>NUCLEOTIDE SEQUENCE</scope>
    <source>
        <strain evidence="2">DSM 45127</strain>
    </source>
</reference>
<dbReference type="InterPro" id="IPR036661">
    <property type="entry name" value="Luciferase-like_sf"/>
</dbReference>
<dbReference type="Pfam" id="PF00296">
    <property type="entry name" value="Bac_luciferase"/>
    <property type="match status" value="1"/>
</dbReference>
<accession>A0ABY3VSD8</accession>
<dbReference type="CDD" id="cd01097">
    <property type="entry name" value="Tetrahydromethanopterin_reductase"/>
    <property type="match status" value="1"/>
</dbReference>
<dbReference type="EMBL" id="CP092488">
    <property type="protein sequence ID" value="UMB71002.1"/>
    <property type="molecule type" value="Genomic_DNA"/>
</dbReference>
<gene>
    <name evidence="2" type="ORF">MKK62_06900</name>
</gene>
<sequence>MRLGIFTFFNDTGIRPAELAVELETRGFASLFTTEHMHMPVHVTTPYRMGGPIPAQYYRTVDQLVALTAAATATTSLGIGTGITLVAQHDPILLAKQLASLDMVSDGRLLFGAGVGWLREEIANHGVDPRSRGRVFDEKLAAIVEIWTHDEAEYHGEYVDFDPIYSWPKPVTTPHPPIYLGGGTAAFGRIAKLGAGWLPNSTGAQHLSEPLTQLRNLAADTRVIVQHIGSIPDTTELQRYYELGIDELLVELPTQPRDGSLRHLDAVTHQWTQAH</sequence>
<protein>
    <submittedName>
        <fullName evidence="2">LLM class F420-dependent oxidoreductase</fullName>
    </submittedName>
</protein>